<keyword evidence="4" id="KW-0805">Transcription regulation</keyword>
<evidence type="ECO:0000256" key="2">
    <source>
        <dbReference type="ARBA" id="ARBA00006569"/>
    </source>
</evidence>
<feature type="region of interest" description="Disordered" evidence="9">
    <location>
        <begin position="1"/>
        <end position="61"/>
    </location>
</feature>
<dbReference type="RefSeq" id="XP_005734582.1">
    <property type="nucleotide sequence ID" value="XM_005734525.1"/>
</dbReference>
<dbReference type="InterPro" id="IPR024940">
    <property type="entry name" value="TCF/LEF"/>
</dbReference>
<evidence type="ECO:0000256" key="3">
    <source>
        <dbReference type="ARBA" id="ARBA00022687"/>
    </source>
</evidence>
<sequence>MAAPITMQPSHMYGQPGTARQGQLPVNNIPSATTGTVLPAPPPHSCTPKKHQTKQGADQAYIKKPPNAFMLYLKEQRPKVKAELNIGDSAAVGERVSV</sequence>
<organism evidence="11 12">
    <name type="scientific">Pundamilia nyererei</name>
    <dbReference type="NCBI Taxonomy" id="303518"/>
    <lineage>
        <taxon>Eukaryota</taxon>
        <taxon>Metazoa</taxon>
        <taxon>Chordata</taxon>
        <taxon>Craniata</taxon>
        <taxon>Vertebrata</taxon>
        <taxon>Euteleostomi</taxon>
        <taxon>Actinopterygii</taxon>
        <taxon>Neopterygii</taxon>
        <taxon>Teleostei</taxon>
        <taxon>Neoteleostei</taxon>
        <taxon>Acanthomorphata</taxon>
        <taxon>Ovalentaria</taxon>
        <taxon>Cichlomorphae</taxon>
        <taxon>Cichliformes</taxon>
        <taxon>Cichlidae</taxon>
        <taxon>African cichlids</taxon>
        <taxon>Pseudocrenilabrinae</taxon>
        <taxon>Haplochromini</taxon>
        <taxon>Pundamilia</taxon>
    </lineage>
</organism>
<dbReference type="AlphaFoldDB" id="A0A9Y3RH48"/>
<evidence type="ECO:0000256" key="7">
    <source>
        <dbReference type="ARBA" id="ARBA00023163"/>
    </source>
</evidence>
<accession>A0A9Y3RH48</accession>
<dbReference type="GeneID" id="102200663"/>
<keyword evidence="3" id="KW-0879">Wnt signaling pathway</keyword>
<evidence type="ECO:0000313" key="12">
    <source>
        <dbReference type="RefSeq" id="XP_005734582.1"/>
    </source>
</evidence>
<dbReference type="InterPro" id="IPR009071">
    <property type="entry name" value="HMG_box_dom"/>
</dbReference>
<keyword evidence="5" id="KW-0238">DNA-binding</keyword>
<evidence type="ECO:0000256" key="6">
    <source>
        <dbReference type="ARBA" id="ARBA00023159"/>
    </source>
</evidence>
<name>A0A9Y3RH48_9CICH</name>
<feature type="compositionally biased region" description="Polar residues" evidence="9">
    <location>
        <begin position="18"/>
        <end position="36"/>
    </location>
</feature>
<keyword evidence="6" id="KW-0010">Activator</keyword>
<dbReference type="GO" id="GO:0060070">
    <property type="term" value="P:canonical Wnt signaling pathway"/>
    <property type="evidence" value="ECO:0007669"/>
    <property type="project" value="TreeGrafter"/>
</dbReference>
<dbReference type="PANTHER" id="PTHR10373">
    <property type="entry name" value="TRANSCRIPTION FACTOR 7 FAMILY MEMBER"/>
    <property type="match status" value="1"/>
</dbReference>
<dbReference type="GO" id="GO:0000981">
    <property type="term" value="F:DNA-binding transcription factor activity, RNA polymerase II-specific"/>
    <property type="evidence" value="ECO:0007669"/>
    <property type="project" value="TreeGrafter"/>
</dbReference>
<evidence type="ECO:0000256" key="8">
    <source>
        <dbReference type="ARBA" id="ARBA00023242"/>
    </source>
</evidence>
<evidence type="ECO:0000259" key="10">
    <source>
        <dbReference type="Pfam" id="PF00505"/>
    </source>
</evidence>
<evidence type="ECO:0000256" key="5">
    <source>
        <dbReference type="ARBA" id="ARBA00023125"/>
    </source>
</evidence>
<keyword evidence="11" id="KW-1185">Reference proteome</keyword>
<protein>
    <submittedName>
        <fullName evidence="12">Transcription factor 7-like 2</fullName>
    </submittedName>
</protein>
<dbReference type="GO" id="GO:0000785">
    <property type="term" value="C:chromatin"/>
    <property type="evidence" value="ECO:0007669"/>
    <property type="project" value="TreeGrafter"/>
</dbReference>
<gene>
    <name evidence="12" type="primary">LOC102200663</name>
</gene>
<feature type="domain" description="HMG box" evidence="10">
    <location>
        <begin position="62"/>
        <end position="83"/>
    </location>
</feature>
<dbReference type="PANTHER" id="PTHR10373:SF38">
    <property type="entry name" value="PROTEIN PANGOLIN, ISOFORM J"/>
    <property type="match status" value="1"/>
</dbReference>
<proteinExistence type="inferred from homology"/>
<dbReference type="InterPro" id="IPR036910">
    <property type="entry name" value="HMG_box_dom_sf"/>
</dbReference>
<evidence type="ECO:0000256" key="9">
    <source>
        <dbReference type="SAM" id="MobiDB-lite"/>
    </source>
</evidence>
<comment type="subcellular location">
    <subcellularLocation>
        <location evidence="1">Nucleus</location>
    </subcellularLocation>
</comment>
<dbReference type="Proteomes" id="UP000695023">
    <property type="component" value="Unplaced"/>
</dbReference>
<evidence type="ECO:0000313" key="11">
    <source>
        <dbReference type="Proteomes" id="UP000695023"/>
    </source>
</evidence>
<evidence type="ECO:0000256" key="4">
    <source>
        <dbReference type="ARBA" id="ARBA00023015"/>
    </source>
</evidence>
<evidence type="ECO:0000256" key="1">
    <source>
        <dbReference type="ARBA" id="ARBA00004123"/>
    </source>
</evidence>
<dbReference type="Pfam" id="PF00505">
    <property type="entry name" value="HMG_box"/>
    <property type="match status" value="1"/>
</dbReference>
<dbReference type="GO" id="GO:0000978">
    <property type="term" value="F:RNA polymerase II cis-regulatory region sequence-specific DNA binding"/>
    <property type="evidence" value="ECO:0007669"/>
    <property type="project" value="TreeGrafter"/>
</dbReference>
<keyword evidence="8" id="KW-0539">Nucleus</keyword>
<reference evidence="12" key="1">
    <citation type="submission" date="2025-08" db="UniProtKB">
        <authorList>
            <consortium name="RefSeq"/>
        </authorList>
    </citation>
    <scope>IDENTIFICATION</scope>
</reference>
<dbReference type="Gene3D" id="1.10.30.10">
    <property type="entry name" value="High mobility group box domain"/>
    <property type="match status" value="1"/>
</dbReference>
<keyword evidence="7" id="KW-0804">Transcription</keyword>
<dbReference type="GO" id="GO:1990907">
    <property type="term" value="C:beta-catenin-TCF complex"/>
    <property type="evidence" value="ECO:0007669"/>
    <property type="project" value="TreeGrafter"/>
</dbReference>
<comment type="similarity">
    <text evidence="2">Belongs to the TCF/LEF family.</text>
</comment>
<dbReference type="SUPFAM" id="SSF47095">
    <property type="entry name" value="HMG-box"/>
    <property type="match status" value="1"/>
</dbReference>